<feature type="compositionally biased region" description="Polar residues" evidence="5">
    <location>
        <begin position="650"/>
        <end position="670"/>
    </location>
</feature>
<feature type="transmembrane region" description="Helical" evidence="6">
    <location>
        <begin position="1099"/>
        <end position="1125"/>
    </location>
</feature>
<keyword evidence="8" id="KW-1185">Reference proteome</keyword>
<feature type="transmembrane region" description="Helical" evidence="6">
    <location>
        <begin position="1028"/>
        <end position="1047"/>
    </location>
</feature>
<feature type="compositionally biased region" description="Basic and acidic residues" evidence="5">
    <location>
        <begin position="879"/>
        <end position="900"/>
    </location>
</feature>
<feature type="transmembrane region" description="Helical" evidence="6">
    <location>
        <begin position="750"/>
        <end position="771"/>
    </location>
</feature>
<feature type="transmembrane region" description="Helical" evidence="6">
    <location>
        <begin position="679"/>
        <end position="700"/>
    </location>
</feature>
<evidence type="ECO:0000256" key="4">
    <source>
        <dbReference type="ARBA" id="ARBA00023136"/>
    </source>
</evidence>
<feature type="transmembrane region" description="Helical" evidence="6">
    <location>
        <begin position="951"/>
        <end position="967"/>
    </location>
</feature>
<proteinExistence type="predicted"/>
<keyword evidence="2 6" id="KW-0812">Transmembrane</keyword>
<evidence type="ECO:0000256" key="6">
    <source>
        <dbReference type="SAM" id="Phobius"/>
    </source>
</evidence>
<feature type="transmembrane region" description="Helical" evidence="6">
    <location>
        <begin position="926"/>
        <end position="945"/>
    </location>
</feature>
<feature type="compositionally biased region" description="Basic residues" evidence="5">
    <location>
        <begin position="810"/>
        <end position="821"/>
    </location>
</feature>
<keyword evidence="3 6" id="KW-1133">Transmembrane helix</keyword>
<feature type="region of interest" description="Disordered" evidence="5">
    <location>
        <begin position="647"/>
        <end position="672"/>
    </location>
</feature>
<sequence>MQEACQTDFRRPTCNEDYYLSDDQLFLSKHSSRSKPYGSPLPPADAKFNSAHPINLKVSWNGNNENPTLGQPVTKASTFSSNKLTLPSKVQALASSTPTASLTNGHTTPVGPQPTTHKHLISSLRTVSGKQSAALSRNPTPLSSVPQSPPTVCPSGLVPAPANPIALQIVEALRHELEVCSCDSYIFRSLFRTAAIPALTVFAGRLGSLLILPASDSSALYVPKSIKDADHSLPVALRYNIEVVRCAWAAYSLIRGILKTNEWGPEVKKVLRDGLAPFLSKMDAIIQQFMGPYVLEIKKQVTSCILKYQSVESSTVPAAKGHLSLSRTIPSLGGYGTWMTTAHPHEPLRELINLLEGVRKVLMIKLACGAESHRWMVSVATQAVWKGMLVFATCAFPLPTPNSQHSRVSPVTPSAHLIDSYSSALGLRGARHILHPVKRSPSPPLKSDVTLHQELVQNLKVFAVAISDFVKDIAGLDPRSGNSPSSCTGQCELCAQGFSVNPGDDGDLVREAMNEALEALSALQLVASALLLPDRLRSSLIACTDASTTLSSSLATRKAGDTQPACPTLTLALKELPPFILLHLVGSRISKEAGFRLPHEVWGISWADCQEELKGFVAAERWLPEVAHEMAQEVRRIQRLRQKTLEKTSGGLSPTSSKGSSDHSTGQTPDSRAAGDVEWVNLLLLSIQVLVILLFLLLLLHRFSPHFLFHHVHSFLHPAADFLLACMGLFFTSSFILIPRRDVMPGREIGLIAALLLPSLLVTWAATVVLVKALAFVWPQAPVDAPEEDNNADVLSSDGGSSRASDASARPRKPHSRHSGSQHHEQAEDAGLASAEAGRSAPASTHSAIEIREPPAPPGNPRLALHNTLTLIATEPVDDDKKSLGEDEKAWPERSLAKLKDKLRRQTRPDGPAETREARLARRLQACFDPAVYLLVLLLGIPLFFAPGGEHRTMPLFTGVVALAWLFSRRAVSPGVQKLLHPILVTSFITVFVVWGFALNHYSTGANYLILFRRSEGWDGSPPSAGDLLSSLLVGGIVALAFPMFRYRADLYKNFFRLFVVVLPNCALSLLLWPWVASQMGIAGDRAITFASRLMSTPFGIQFIVATGGDNSLVVVLICITGIFVRAPLSSSFKIQELRNVIT</sequence>
<feature type="region of interest" description="Disordered" evidence="5">
    <location>
        <begin position="95"/>
        <end position="117"/>
    </location>
</feature>
<dbReference type="PANTHER" id="PTHR30249:SF0">
    <property type="entry name" value="PLASTIDAL GLYCOLATE_GLYCERATE TRANSLOCATOR 1, CHLOROPLASTIC"/>
    <property type="match status" value="1"/>
</dbReference>
<reference evidence="7" key="1">
    <citation type="submission" date="2022-10" db="EMBL/GenBank/DDBJ databases">
        <title>Puccinia triticina Genome sequencing and assembly.</title>
        <authorList>
            <person name="Li C."/>
        </authorList>
    </citation>
    <scope>NUCLEOTIDE SEQUENCE</scope>
    <source>
        <strain evidence="7">Pt15</strain>
    </source>
</reference>
<dbReference type="GeneID" id="77802919"/>
<feature type="compositionally biased region" description="Basic and acidic residues" evidence="5">
    <location>
        <begin position="907"/>
        <end position="916"/>
    </location>
</feature>
<keyword evidence="4 6" id="KW-0472">Membrane</keyword>
<gene>
    <name evidence="7" type="ORF">PtA15_12A417</name>
</gene>
<dbReference type="RefSeq" id="XP_053025983.1">
    <property type="nucleotide sequence ID" value="XM_053162024.1"/>
</dbReference>
<name>A0ABY7CYP5_9BASI</name>
<feature type="compositionally biased region" description="Polar residues" evidence="5">
    <location>
        <begin position="95"/>
        <end position="107"/>
    </location>
</feature>
<evidence type="ECO:0000256" key="1">
    <source>
        <dbReference type="ARBA" id="ARBA00004141"/>
    </source>
</evidence>
<protein>
    <recommendedName>
        <fullName evidence="9">ER transporter 6TM N-terminal domain-containing protein</fullName>
    </recommendedName>
</protein>
<feature type="transmembrane region" description="Helical" evidence="6">
    <location>
        <begin position="1054"/>
        <end position="1076"/>
    </location>
</feature>
<feature type="region of interest" description="Disordered" evidence="5">
    <location>
        <begin position="787"/>
        <end position="916"/>
    </location>
</feature>
<accession>A0ABY7CYP5</accession>
<evidence type="ECO:0008006" key="9">
    <source>
        <dbReference type="Google" id="ProtNLM"/>
    </source>
</evidence>
<comment type="subcellular location">
    <subcellularLocation>
        <location evidence="1">Membrane</location>
        <topology evidence="1">Multi-pass membrane protein</topology>
    </subcellularLocation>
</comment>
<feature type="compositionally biased region" description="Low complexity" evidence="5">
    <location>
        <begin position="796"/>
        <end position="808"/>
    </location>
</feature>
<dbReference type="InterPro" id="IPR007300">
    <property type="entry name" value="CidB/LrgB"/>
</dbReference>
<feature type="transmembrane region" description="Helical" evidence="6">
    <location>
        <begin position="979"/>
        <end position="998"/>
    </location>
</feature>
<feature type="transmembrane region" description="Helical" evidence="6">
    <location>
        <begin position="720"/>
        <end position="738"/>
    </location>
</feature>
<evidence type="ECO:0000313" key="8">
    <source>
        <dbReference type="Proteomes" id="UP001164743"/>
    </source>
</evidence>
<dbReference type="Pfam" id="PF04172">
    <property type="entry name" value="LrgB"/>
    <property type="match status" value="1"/>
</dbReference>
<evidence type="ECO:0000256" key="3">
    <source>
        <dbReference type="ARBA" id="ARBA00022989"/>
    </source>
</evidence>
<dbReference type="EMBL" id="CP110432">
    <property type="protein sequence ID" value="WAQ90428.1"/>
    <property type="molecule type" value="Genomic_DNA"/>
</dbReference>
<evidence type="ECO:0000313" key="7">
    <source>
        <dbReference type="EMBL" id="WAQ90428.1"/>
    </source>
</evidence>
<evidence type="ECO:0000256" key="5">
    <source>
        <dbReference type="SAM" id="MobiDB-lite"/>
    </source>
</evidence>
<dbReference type="PANTHER" id="PTHR30249">
    <property type="entry name" value="PUTATIVE SEROTONIN TRANSPORTER"/>
    <property type="match status" value="1"/>
</dbReference>
<organism evidence="7 8">
    <name type="scientific">Puccinia triticina</name>
    <dbReference type="NCBI Taxonomy" id="208348"/>
    <lineage>
        <taxon>Eukaryota</taxon>
        <taxon>Fungi</taxon>
        <taxon>Dikarya</taxon>
        <taxon>Basidiomycota</taxon>
        <taxon>Pucciniomycotina</taxon>
        <taxon>Pucciniomycetes</taxon>
        <taxon>Pucciniales</taxon>
        <taxon>Pucciniaceae</taxon>
        <taxon>Puccinia</taxon>
    </lineage>
</organism>
<evidence type="ECO:0000256" key="2">
    <source>
        <dbReference type="ARBA" id="ARBA00022692"/>
    </source>
</evidence>
<dbReference type="Proteomes" id="UP001164743">
    <property type="component" value="Chromosome 12A"/>
</dbReference>